<dbReference type="RefSeq" id="WP_250872511.1">
    <property type="nucleotide sequence ID" value="NZ_JALXFV010000002.1"/>
</dbReference>
<accession>A0ABD6ASC1</accession>
<evidence type="ECO:0000313" key="2">
    <source>
        <dbReference type="EMBL" id="MFD1512537.1"/>
    </source>
</evidence>
<keyword evidence="1" id="KW-0812">Transmembrane</keyword>
<evidence type="ECO:0000313" key="3">
    <source>
        <dbReference type="Proteomes" id="UP001597187"/>
    </source>
</evidence>
<keyword evidence="1" id="KW-1133">Transmembrane helix</keyword>
<organism evidence="2 3">
    <name type="scientific">Halomarina rubra</name>
    <dbReference type="NCBI Taxonomy" id="2071873"/>
    <lineage>
        <taxon>Archaea</taxon>
        <taxon>Methanobacteriati</taxon>
        <taxon>Methanobacteriota</taxon>
        <taxon>Stenosarchaea group</taxon>
        <taxon>Halobacteria</taxon>
        <taxon>Halobacteriales</taxon>
        <taxon>Natronomonadaceae</taxon>
        <taxon>Halomarina</taxon>
    </lineage>
</organism>
<protein>
    <submittedName>
        <fullName evidence="2">Uncharacterized protein</fullName>
    </submittedName>
</protein>
<dbReference type="EMBL" id="JBHUDC010000002">
    <property type="protein sequence ID" value="MFD1512537.1"/>
    <property type="molecule type" value="Genomic_DNA"/>
</dbReference>
<feature type="transmembrane region" description="Helical" evidence="1">
    <location>
        <begin position="29"/>
        <end position="51"/>
    </location>
</feature>
<keyword evidence="3" id="KW-1185">Reference proteome</keyword>
<sequence length="56" mass="6296">MAGLIQRTAQSIDDMWHSIWHESSRTEKIIIAIALLVTGLAIPVIPIVWIARFIAK</sequence>
<keyword evidence="1" id="KW-0472">Membrane</keyword>
<name>A0ABD6ASC1_9EURY</name>
<proteinExistence type="predicted"/>
<evidence type="ECO:0000256" key="1">
    <source>
        <dbReference type="SAM" id="Phobius"/>
    </source>
</evidence>
<dbReference type="Proteomes" id="UP001597187">
    <property type="component" value="Unassembled WGS sequence"/>
</dbReference>
<dbReference type="AlphaFoldDB" id="A0ABD6ASC1"/>
<comment type="caution">
    <text evidence="2">The sequence shown here is derived from an EMBL/GenBank/DDBJ whole genome shotgun (WGS) entry which is preliminary data.</text>
</comment>
<reference evidence="2 3" key="1">
    <citation type="journal article" date="2019" name="Int. J. Syst. Evol. Microbiol.">
        <title>The Global Catalogue of Microorganisms (GCM) 10K type strain sequencing project: providing services to taxonomists for standard genome sequencing and annotation.</title>
        <authorList>
            <consortium name="The Broad Institute Genomics Platform"/>
            <consortium name="The Broad Institute Genome Sequencing Center for Infectious Disease"/>
            <person name="Wu L."/>
            <person name="Ma J."/>
        </authorList>
    </citation>
    <scope>NUCLEOTIDE SEQUENCE [LARGE SCALE GENOMIC DNA]</scope>
    <source>
        <strain evidence="2 3">CGMCC 1.12563</strain>
    </source>
</reference>
<gene>
    <name evidence="2" type="ORF">ACFSBT_04485</name>
</gene>